<feature type="region of interest" description="Disordered" evidence="1">
    <location>
        <begin position="103"/>
        <end position="122"/>
    </location>
</feature>
<keyword evidence="3" id="KW-1185">Reference proteome</keyword>
<sequence>MSDRRTFRWATTSARLLAGTLVSVGAVVAVATAVSLPWPTFARSPAEVSVVPAAEASVLVCDGPILALGRQADDASAVSVVARQALTAGTAADAAPAEERTLDAPALDGEPGPSTITAPPQDDTRVDVAAAGAAYAAADDIAGYAASACRPPLLESWLVGGSATTGAADLVLLSNPGSVPAFVQITAYGSTGEQAPPGGADIVVPSGTQRVIPLAGLQLGEESPVLRVSATGAPVRASLQTSITRTLVPGGVDQVGAIAVPATSQIIAGVAVTAEPGALGASNAATVVRVLAPSADGEATVTVREVGDVAPVLEPTTVPLAAGVPTEVDLGGLDIGRYVVEVSADQPVVSAVWQTTGFGRLSDFAWYIPSPTVDLPSLFATPTGPVPVLTLANPGADAVDVVVSAPDGSDEVVTTVPPAGTATVRIRPREVYLLDPGTAGILAAVSLTGDSALAGYPVWPGDAASPSIDVYP</sequence>
<gene>
    <name evidence="2" type="ORF">GCM10022200_11090</name>
</gene>
<reference evidence="3" key="1">
    <citation type="journal article" date="2019" name="Int. J. Syst. Evol. Microbiol.">
        <title>The Global Catalogue of Microorganisms (GCM) 10K type strain sequencing project: providing services to taxonomists for standard genome sequencing and annotation.</title>
        <authorList>
            <consortium name="The Broad Institute Genomics Platform"/>
            <consortium name="The Broad Institute Genome Sequencing Center for Infectious Disease"/>
            <person name="Wu L."/>
            <person name="Ma J."/>
        </authorList>
    </citation>
    <scope>NUCLEOTIDE SEQUENCE [LARGE SCALE GENOMIC DNA]</scope>
    <source>
        <strain evidence="3">JCM 16544</strain>
    </source>
</reference>
<dbReference type="Proteomes" id="UP001501697">
    <property type="component" value="Unassembled WGS sequence"/>
</dbReference>
<proteinExistence type="predicted"/>
<dbReference type="InterPro" id="IPR043777">
    <property type="entry name" value="DUF5719"/>
</dbReference>
<organism evidence="2 3">
    <name type="scientific">Microbacterium awajiense</name>
    <dbReference type="NCBI Taxonomy" id="415214"/>
    <lineage>
        <taxon>Bacteria</taxon>
        <taxon>Bacillati</taxon>
        <taxon>Actinomycetota</taxon>
        <taxon>Actinomycetes</taxon>
        <taxon>Micrococcales</taxon>
        <taxon>Microbacteriaceae</taxon>
        <taxon>Microbacterium</taxon>
    </lineage>
</organism>
<protein>
    <recommendedName>
        <fullName evidence="4">Large extracellular alpha-helical protein</fullName>
    </recommendedName>
</protein>
<dbReference type="RefSeq" id="WP_344736971.1">
    <property type="nucleotide sequence ID" value="NZ_BAAAYU010000003.1"/>
</dbReference>
<comment type="caution">
    <text evidence="2">The sequence shown here is derived from an EMBL/GenBank/DDBJ whole genome shotgun (WGS) entry which is preliminary data.</text>
</comment>
<evidence type="ECO:0000256" key="1">
    <source>
        <dbReference type="SAM" id="MobiDB-lite"/>
    </source>
</evidence>
<name>A0ABP7ADI4_9MICO</name>
<evidence type="ECO:0000313" key="3">
    <source>
        <dbReference type="Proteomes" id="UP001501697"/>
    </source>
</evidence>
<accession>A0ABP7ADI4</accession>
<evidence type="ECO:0000313" key="2">
    <source>
        <dbReference type="EMBL" id="GAA3630172.1"/>
    </source>
</evidence>
<dbReference type="Pfam" id="PF18986">
    <property type="entry name" value="DUF5719"/>
    <property type="match status" value="1"/>
</dbReference>
<evidence type="ECO:0008006" key="4">
    <source>
        <dbReference type="Google" id="ProtNLM"/>
    </source>
</evidence>
<dbReference type="EMBL" id="BAAAYU010000003">
    <property type="protein sequence ID" value="GAA3630172.1"/>
    <property type="molecule type" value="Genomic_DNA"/>
</dbReference>